<name>A0AA39IXS3_9AGAR</name>
<evidence type="ECO:0000313" key="3">
    <source>
        <dbReference type="EMBL" id="KAK0431681.1"/>
    </source>
</evidence>
<sequence>MSLKSDPASSGRPSLMFTTSSQPGMTTTALPGSGPLTLNADDSQAKGIALRLYQHLRMFGVITGLDISSTMTIRFATADQAATALQAIRNPMFCSNIGARITVAYMPENPFENLKDQHHPLEERVPQQEAMAKEFERKIDALCDELSLARARYLEQSERYKLQLENESKAFASLRQQLEESLASQEEQYAQKSHTLQRIIDVMKEELHDMDLNLEMRNKVVEEKDRQLMASSGKYQRECGELTSEVKRLEEALKEEGRKLEMLESVRDSLKAEEQKKRDMLERNESEKATKDGLIKVLHARIDELKERNKVLRGAVMHSDTRQLDLEVKLSASMTDKAVAEKRIKDSDTKVAMLKEELAIGINEKKKMLAEVAALRSDLAQMKTKSEGRDSEFRRLRATLDVLLEGMSTVERHRLLGKEEGNSHEAGWSNKKAIQRALVCMDEFEETQFSRKGKTLTFKDIPWPVLNDLSAFWPRDITKKRVDKFFVAAEADLGSDRYWELKLERMYKAFRKERWEKRGLLESIGDQQLVDGFESARDIVLRAVRPLWRG</sequence>
<reference evidence="3" key="1">
    <citation type="submission" date="2023-06" db="EMBL/GenBank/DDBJ databases">
        <authorList>
            <consortium name="Lawrence Berkeley National Laboratory"/>
            <person name="Ahrendt S."/>
            <person name="Sahu N."/>
            <person name="Indic B."/>
            <person name="Wong-Bajracharya J."/>
            <person name="Merenyi Z."/>
            <person name="Ke H.-M."/>
            <person name="Monk M."/>
            <person name="Kocsube S."/>
            <person name="Drula E."/>
            <person name="Lipzen A."/>
            <person name="Balint B."/>
            <person name="Henrissat B."/>
            <person name="Andreopoulos B."/>
            <person name="Martin F.M."/>
            <person name="Harder C.B."/>
            <person name="Rigling D."/>
            <person name="Ford K.L."/>
            <person name="Foster G.D."/>
            <person name="Pangilinan J."/>
            <person name="Papanicolaou A."/>
            <person name="Barry K."/>
            <person name="LaButti K."/>
            <person name="Viragh M."/>
            <person name="Koriabine M."/>
            <person name="Yan M."/>
            <person name="Riley R."/>
            <person name="Champramary S."/>
            <person name="Plett K.L."/>
            <person name="Tsai I.J."/>
            <person name="Slot J."/>
            <person name="Sipos G."/>
            <person name="Plett J."/>
            <person name="Nagy L.G."/>
            <person name="Grigoriev I.V."/>
        </authorList>
    </citation>
    <scope>NUCLEOTIDE SEQUENCE</scope>
    <source>
        <strain evidence="3">FPL87.14</strain>
    </source>
</reference>
<organism evidence="3 4">
    <name type="scientific">Armillaria borealis</name>
    <dbReference type="NCBI Taxonomy" id="47425"/>
    <lineage>
        <taxon>Eukaryota</taxon>
        <taxon>Fungi</taxon>
        <taxon>Dikarya</taxon>
        <taxon>Basidiomycota</taxon>
        <taxon>Agaricomycotina</taxon>
        <taxon>Agaricomycetes</taxon>
        <taxon>Agaricomycetidae</taxon>
        <taxon>Agaricales</taxon>
        <taxon>Marasmiineae</taxon>
        <taxon>Physalacriaceae</taxon>
        <taxon>Armillaria</taxon>
    </lineage>
</organism>
<gene>
    <name evidence="3" type="ORF">EV421DRAFT_1852903</name>
</gene>
<dbReference type="AlphaFoldDB" id="A0AA39IXS3"/>
<evidence type="ECO:0000256" key="1">
    <source>
        <dbReference type="SAM" id="Coils"/>
    </source>
</evidence>
<evidence type="ECO:0000313" key="4">
    <source>
        <dbReference type="Proteomes" id="UP001175226"/>
    </source>
</evidence>
<feature type="region of interest" description="Disordered" evidence="2">
    <location>
        <begin position="1"/>
        <end position="38"/>
    </location>
</feature>
<keyword evidence="1" id="KW-0175">Coiled coil</keyword>
<dbReference type="EMBL" id="JAUEPT010000109">
    <property type="protein sequence ID" value="KAK0431681.1"/>
    <property type="molecule type" value="Genomic_DNA"/>
</dbReference>
<comment type="caution">
    <text evidence="3">The sequence shown here is derived from an EMBL/GenBank/DDBJ whole genome shotgun (WGS) entry which is preliminary data.</text>
</comment>
<feature type="coiled-coil region" evidence="1">
    <location>
        <begin position="232"/>
        <end position="385"/>
    </location>
</feature>
<proteinExistence type="predicted"/>
<evidence type="ECO:0000256" key="2">
    <source>
        <dbReference type="SAM" id="MobiDB-lite"/>
    </source>
</evidence>
<feature type="coiled-coil region" evidence="1">
    <location>
        <begin position="132"/>
        <end position="195"/>
    </location>
</feature>
<dbReference type="Proteomes" id="UP001175226">
    <property type="component" value="Unassembled WGS sequence"/>
</dbReference>
<feature type="compositionally biased region" description="Polar residues" evidence="2">
    <location>
        <begin position="7"/>
        <end position="30"/>
    </location>
</feature>
<keyword evidence="4" id="KW-1185">Reference proteome</keyword>
<protein>
    <submittedName>
        <fullName evidence="3">Uncharacterized protein</fullName>
    </submittedName>
</protein>
<accession>A0AA39IXS3</accession>